<name>A0A3M6V5M3_POCDA</name>
<dbReference type="AlphaFoldDB" id="A0A3M6V5M3"/>
<keyword evidence="1" id="KW-0472">Membrane</keyword>
<sequence>MGNLSLINNTFAYNQGLEENIPTKIAGAIYARVRKLLGDVEIRNSEFLCNYGALTSILALYVENSQLSLQPRVTLQNLTFVNNSYNFNYSKGCGIIITEGMGFKIMSSCKIHGNSGGIVYVCEPGMLRCSGNVLVEDTMISGNIEFTLSVMTKSFHLKNVSFVNNSCIRPSQYSVLRLMSAVSNSSFHLDQSTFLNNFGEPGVVHIDLSLLEKKAADGQVIINNTEFRGNFGRSEGVLKLLKVNRIKIQNCKFINNFGGIGSSHANVQRCLGMLIIRNTSFNQFDDSQVFESAGGLSKHVAPYLGFLTVTNSENVLMRIRNSSFASDPFSTDSIALIVVEEVRPGLLDSSVRIETPINTKLKLRNITEIYEPIIGNKQVTISTIFTTERCPEGTYSIHRGTRRRLSDKHVNCYPCPVGGNCSLPLAAQPNFWGYPENEDIVSFQLCPEGYCCLPSAHNKCFYDNNSYQHSGCQGNRTGILCGKCKQNFAEGLFTTECVRMKDCTHSWYLVVFFALTSLFALYLVRKPPVFEEVGKQLTWFIPRRKEGNNQVICSLDSTARKMAGVLAVPSYGVKNLLRNEIVLPLTNLLNFKLYANTNWKICPWPIFTPLLKTLFHLVTVMTIFFWIPVLYLLHSGLNKLCKRRPTFPPAGPYLGAVLETVLLGYSAVTGTIVRLLHCVSIQEVSRWYYDAQYVCKHQWWQQAAIAVIVLNLFPFIFTLYFISVKLYRGKISGKIFLLASILPFPYFLFVLYHYVKKKITKRADYQEIPSTAGSFHDEEHDTNSSTSIKASLLEVLCGPFTKPQDNQSNGRIYWESILIGRRFLLIVIGWWQLEHALMRSECLTILCLFYLLHHISQKPFAHSWVNVTEIVSLAALVVIGALNVGLASAGSDVSGINQRYFSILLMSEAVLLGVIPLVSVTLLILCILSQTVRMVIILWKAARARWLIFKRKYNIQLSVQGGDES</sequence>
<feature type="transmembrane region" description="Helical" evidence="1">
    <location>
        <begin position="614"/>
        <end position="633"/>
    </location>
</feature>
<feature type="transmembrane region" description="Helical" evidence="1">
    <location>
        <begin position="703"/>
        <end position="723"/>
    </location>
</feature>
<dbReference type="Proteomes" id="UP000275408">
    <property type="component" value="Unassembled WGS sequence"/>
</dbReference>
<dbReference type="SUPFAM" id="SSF51126">
    <property type="entry name" value="Pectin lyase-like"/>
    <property type="match status" value="1"/>
</dbReference>
<keyword evidence="1" id="KW-0812">Transmembrane</keyword>
<keyword evidence="3" id="KW-1185">Reference proteome</keyword>
<evidence type="ECO:0000256" key="1">
    <source>
        <dbReference type="SAM" id="Phobius"/>
    </source>
</evidence>
<dbReference type="InterPro" id="IPR011050">
    <property type="entry name" value="Pectin_lyase_fold/virulence"/>
</dbReference>
<feature type="transmembrane region" description="Helical" evidence="1">
    <location>
        <begin position="506"/>
        <end position="524"/>
    </location>
</feature>
<gene>
    <name evidence="2" type="ORF">pdam_00003444</name>
</gene>
<dbReference type="PANTHER" id="PTHR11319:SF35">
    <property type="entry name" value="OUTER MEMBRANE PROTEIN PMPC-RELATED"/>
    <property type="match status" value="1"/>
</dbReference>
<dbReference type="PANTHER" id="PTHR11319">
    <property type="entry name" value="G PROTEIN-COUPLED RECEPTOR-RELATED"/>
    <property type="match status" value="1"/>
</dbReference>
<comment type="caution">
    <text evidence="2">The sequence shown here is derived from an EMBL/GenBank/DDBJ whole genome shotgun (WGS) entry which is preliminary data.</text>
</comment>
<feature type="transmembrane region" description="Helical" evidence="1">
    <location>
        <begin position="735"/>
        <end position="755"/>
    </location>
</feature>
<proteinExistence type="predicted"/>
<accession>A0A3M6V5M3</accession>
<reference evidence="2 3" key="1">
    <citation type="journal article" date="2018" name="Sci. Rep.">
        <title>Comparative analysis of the Pocillopora damicornis genome highlights role of immune system in coral evolution.</title>
        <authorList>
            <person name="Cunning R."/>
            <person name="Bay R.A."/>
            <person name="Gillette P."/>
            <person name="Baker A.C."/>
            <person name="Traylor-Knowles N."/>
        </authorList>
    </citation>
    <scope>NUCLEOTIDE SEQUENCE [LARGE SCALE GENOMIC DNA]</scope>
    <source>
        <strain evidence="2">RSMAS</strain>
        <tissue evidence="2">Whole animal</tissue>
    </source>
</reference>
<evidence type="ECO:0008006" key="4">
    <source>
        <dbReference type="Google" id="ProtNLM"/>
    </source>
</evidence>
<evidence type="ECO:0000313" key="2">
    <source>
        <dbReference type="EMBL" id="RMX60878.1"/>
    </source>
</evidence>
<feature type="transmembrane region" description="Helical" evidence="1">
    <location>
        <begin position="653"/>
        <end position="676"/>
    </location>
</feature>
<dbReference type="EMBL" id="RCHS01000098">
    <property type="protein sequence ID" value="RMX60878.1"/>
    <property type="molecule type" value="Genomic_DNA"/>
</dbReference>
<evidence type="ECO:0000313" key="3">
    <source>
        <dbReference type="Proteomes" id="UP000275408"/>
    </source>
</evidence>
<feature type="transmembrane region" description="Helical" evidence="1">
    <location>
        <begin position="867"/>
        <end position="889"/>
    </location>
</feature>
<feature type="transmembrane region" description="Helical" evidence="1">
    <location>
        <begin position="909"/>
        <end position="942"/>
    </location>
</feature>
<keyword evidence="1" id="KW-1133">Transmembrane helix</keyword>
<organism evidence="2 3">
    <name type="scientific">Pocillopora damicornis</name>
    <name type="common">Cauliflower coral</name>
    <name type="synonym">Millepora damicornis</name>
    <dbReference type="NCBI Taxonomy" id="46731"/>
    <lineage>
        <taxon>Eukaryota</taxon>
        <taxon>Metazoa</taxon>
        <taxon>Cnidaria</taxon>
        <taxon>Anthozoa</taxon>
        <taxon>Hexacorallia</taxon>
        <taxon>Scleractinia</taxon>
        <taxon>Astrocoeniina</taxon>
        <taxon>Pocilloporidae</taxon>
        <taxon>Pocillopora</taxon>
    </lineage>
</organism>
<dbReference type="OrthoDB" id="5967851at2759"/>
<protein>
    <recommendedName>
        <fullName evidence="4">Right handed beta helix domain-containing protein</fullName>
    </recommendedName>
</protein>